<reference evidence="1 2" key="2">
    <citation type="submission" date="2010-03" db="EMBL/GenBank/DDBJ databases">
        <authorList>
            <person name="Pajon A."/>
        </authorList>
    </citation>
    <scope>NUCLEOTIDE SEQUENCE [LARGE SCALE GENOMIC DNA]</scope>
    <source>
        <strain evidence="1 2">70/3</strain>
    </source>
</reference>
<dbReference type="AlphaFoldDB" id="D4JU68"/>
<gene>
    <name evidence="1" type="ORF">EUS_15130</name>
</gene>
<sequence length="47" mass="5972">MHDNNIEYYKNVNKEQVKMWHIFLLVWRKIKTGQNTRFYNMIMILRL</sequence>
<dbReference type="KEGG" id="esu:EUS_15130"/>
<evidence type="ECO:0000313" key="2">
    <source>
        <dbReference type="Proteomes" id="UP000008803"/>
    </source>
</evidence>
<protein>
    <submittedName>
        <fullName evidence="1">Uncharacterized protein</fullName>
    </submittedName>
</protein>
<proteinExistence type="predicted"/>
<dbReference type="EMBL" id="FP929044">
    <property type="protein sequence ID" value="CBK96637.1"/>
    <property type="molecule type" value="Genomic_DNA"/>
</dbReference>
<dbReference type="BioCyc" id="ESIR657319:G136K-1280-MONOMER"/>
<organism evidence="1 2">
    <name type="scientific">[Eubacterium] siraeum 70/3</name>
    <dbReference type="NCBI Taxonomy" id="657319"/>
    <lineage>
        <taxon>Bacteria</taxon>
        <taxon>Bacillati</taxon>
        <taxon>Bacillota</taxon>
        <taxon>Clostridia</taxon>
        <taxon>Eubacteriales</taxon>
        <taxon>Oscillospiraceae</taxon>
        <taxon>Oscillospiraceae incertae sedis</taxon>
    </lineage>
</organism>
<reference evidence="1 2" key="1">
    <citation type="submission" date="2010-03" db="EMBL/GenBank/DDBJ databases">
        <title>The genome sequence of Eubacterium siraeum 70/3.</title>
        <authorList>
            <consortium name="metaHIT consortium -- http://www.metahit.eu/"/>
            <person name="Pajon A."/>
            <person name="Turner K."/>
            <person name="Parkhill J."/>
            <person name="Duncan S."/>
            <person name="Flint H."/>
        </authorList>
    </citation>
    <scope>NUCLEOTIDE SEQUENCE [LARGE SCALE GENOMIC DNA]</scope>
    <source>
        <strain evidence="1 2">70/3</strain>
    </source>
</reference>
<dbReference type="Proteomes" id="UP000008803">
    <property type="component" value="Chromosome"/>
</dbReference>
<accession>D4JU68</accession>
<dbReference type="HOGENOM" id="CLU_3168254_0_0_9"/>
<name>D4JU68_9FIRM</name>
<evidence type="ECO:0000313" key="1">
    <source>
        <dbReference type="EMBL" id="CBK96637.1"/>
    </source>
</evidence>